<evidence type="ECO:0000313" key="2">
    <source>
        <dbReference type="Proteomes" id="UP000037122"/>
    </source>
</evidence>
<reference evidence="2" key="1">
    <citation type="journal article" date="2015" name="BMC Genomics">
        <title>Draft genome of a commonly misdiagnosed multidrug resistant pathogen Candida auris.</title>
        <authorList>
            <person name="Chatterjee S."/>
            <person name="Alampalli S.V."/>
            <person name="Nageshan R.K."/>
            <person name="Chettiar S.T."/>
            <person name="Joshi S."/>
            <person name="Tatu U.S."/>
        </authorList>
    </citation>
    <scope>NUCLEOTIDE SEQUENCE [LARGE SCALE GENOMIC DNA]</scope>
    <source>
        <strain evidence="2">6684</strain>
    </source>
</reference>
<evidence type="ECO:0000313" key="1">
    <source>
        <dbReference type="EMBL" id="KND95431.1"/>
    </source>
</evidence>
<protein>
    <submittedName>
        <fullName evidence="1">Uncharacterized protein</fullName>
    </submittedName>
</protein>
<organism evidence="1 2">
    <name type="scientific">Candidozyma auris</name>
    <name type="common">Yeast</name>
    <name type="synonym">Candida auris</name>
    <dbReference type="NCBI Taxonomy" id="498019"/>
    <lineage>
        <taxon>Eukaryota</taxon>
        <taxon>Fungi</taxon>
        <taxon>Dikarya</taxon>
        <taxon>Ascomycota</taxon>
        <taxon>Saccharomycotina</taxon>
        <taxon>Pichiomycetes</taxon>
        <taxon>Metschnikowiaceae</taxon>
        <taxon>Candidozyma</taxon>
    </lineage>
</organism>
<sequence>MVMLNQFYIFIPDREQNGKVECLIVLANDAKNILKFQRVFRSL</sequence>
<comment type="caution">
    <text evidence="1">The sequence shown here is derived from an EMBL/GenBank/DDBJ whole genome shotgun (WGS) entry which is preliminary data.</text>
</comment>
<name>A0A0L0NMS6_CANAR</name>
<accession>A0A0L0NMS6</accession>
<dbReference type="AlphaFoldDB" id="A0A0L0NMS6"/>
<proteinExistence type="predicted"/>
<dbReference type="EMBL" id="LGST01000078">
    <property type="protein sequence ID" value="KND95431.1"/>
    <property type="molecule type" value="Genomic_DNA"/>
</dbReference>
<gene>
    <name evidence="1" type="ORF">QG37_08332</name>
</gene>
<dbReference type="VEuPathDB" id="FungiDB:QG37_08332"/>
<dbReference type="Proteomes" id="UP000037122">
    <property type="component" value="Unassembled WGS sequence"/>
</dbReference>